<gene>
    <name evidence="2" type="ORF">ACFOSV_12195</name>
</gene>
<sequence>MKEKFIFLFWSKSKNNNNFGDELSYYIVNKLTSVKVYSIYPTCSNPSSNFLKKSISFMRICLKNGIKDTIKFLYRRNKDHILGLGSIINRSNEYSIVWGSGIISRNDKICPKSRFLVVRGKYTQNRLRDLGISSPEYIGDPGILISKIYNTKKTNNFMVGIIPHKIEFDLFNNLMLNDKLKVINLNSAEVEETINDICSCEYVISSSLHGIITAHSYGIPALWVSFGRKLSGDNIKFLDYFSSVNLDISSPLLIEPSSYSSKFFMELVNNGNFVCPKKEVMDSIAHDLIQNFPYQKAIRKEYFLI</sequence>
<proteinExistence type="predicted"/>
<dbReference type="EC" id="2.4.-.-" evidence="2"/>
<evidence type="ECO:0000313" key="3">
    <source>
        <dbReference type="Proteomes" id="UP001595805"/>
    </source>
</evidence>
<reference evidence="3" key="1">
    <citation type="journal article" date="2019" name="Int. J. Syst. Evol. Microbiol.">
        <title>The Global Catalogue of Microorganisms (GCM) 10K type strain sequencing project: providing services to taxonomists for standard genome sequencing and annotation.</title>
        <authorList>
            <consortium name="The Broad Institute Genomics Platform"/>
            <consortium name="The Broad Institute Genome Sequencing Center for Infectious Disease"/>
            <person name="Wu L."/>
            <person name="Ma J."/>
        </authorList>
    </citation>
    <scope>NUCLEOTIDE SEQUENCE [LARGE SCALE GENOMIC DNA]</scope>
    <source>
        <strain evidence="3">CCUG 60523</strain>
    </source>
</reference>
<comment type="caution">
    <text evidence="2">The sequence shown here is derived from an EMBL/GenBank/DDBJ whole genome shotgun (WGS) entry which is preliminary data.</text>
</comment>
<dbReference type="InterPro" id="IPR007345">
    <property type="entry name" value="Polysacch_pyruvyl_Trfase"/>
</dbReference>
<dbReference type="GO" id="GO:0016757">
    <property type="term" value="F:glycosyltransferase activity"/>
    <property type="evidence" value="ECO:0007669"/>
    <property type="project" value="UniProtKB-KW"/>
</dbReference>
<dbReference type="Pfam" id="PF04230">
    <property type="entry name" value="PS_pyruv_trans"/>
    <property type="match status" value="1"/>
</dbReference>
<dbReference type="RefSeq" id="WP_377906292.1">
    <property type="nucleotide sequence ID" value="NZ_JBHRZS010000007.1"/>
</dbReference>
<protein>
    <submittedName>
        <fullName evidence="2">Polysaccharide pyruvyl transferase family protein</fullName>
        <ecNumber evidence="2">2.4.-.-</ecNumber>
    </submittedName>
</protein>
<feature type="domain" description="Polysaccharide pyruvyl transferase" evidence="1">
    <location>
        <begin position="18"/>
        <end position="225"/>
    </location>
</feature>
<keyword evidence="2" id="KW-0328">Glycosyltransferase</keyword>
<organism evidence="2 3">
    <name type="scientific">Algoriphagus namhaensis</name>
    <dbReference type="NCBI Taxonomy" id="915353"/>
    <lineage>
        <taxon>Bacteria</taxon>
        <taxon>Pseudomonadati</taxon>
        <taxon>Bacteroidota</taxon>
        <taxon>Cytophagia</taxon>
        <taxon>Cytophagales</taxon>
        <taxon>Cyclobacteriaceae</taxon>
        <taxon>Algoriphagus</taxon>
    </lineage>
</organism>
<evidence type="ECO:0000313" key="2">
    <source>
        <dbReference type="EMBL" id="MFC3880947.1"/>
    </source>
</evidence>
<keyword evidence="3" id="KW-1185">Reference proteome</keyword>
<dbReference type="Proteomes" id="UP001595805">
    <property type="component" value="Unassembled WGS sequence"/>
</dbReference>
<name>A0ABV8AVQ3_9BACT</name>
<keyword evidence="2" id="KW-0808">Transferase</keyword>
<evidence type="ECO:0000259" key="1">
    <source>
        <dbReference type="Pfam" id="PF04230"/>
    </source>
</evidence>
<dbReference type="EMBL" id="JBHRZS010000007">
    <property type="protein sequence ID" value="MFC3880947.1"/>
    <property type="molecule type" value="Genomic_DNA"/>
</dbReference>
<accession>A0ABV8AVQ3</accession>